<evidence type="ECO:0000313" key="2">
    <source>
        <dbReference type="EMBL" id="HIV74291.1"/>
    </source>
</evidence>
<sequence>MTFSTILPMWNITRNKFTEKIENLDEHLLTKKLDGMTIGELAYHTGEVEYMFATWFFDIEAPENIPANIQANKTALVQFLHDANKHFTYAMEQLDEEKWHEVIASRMGETTPAEAVARLIYHTGIHAGQISIIEKTTTH</sequence>
<gene>
    <name evidence="2" type="ORF">H9895_04330</name>
</gene>
<reference evidence="2" key="1">
    <citation type="journal article" date="2021" name="PeerJ">
        <title>Extensive microbial diversity within the chicken gut microbiome revealed by metagenomics and culture.</title>
        <authorList>
            <person name="Gilroy R."/>
            <person name="Ravi A."/>
            <person name="Getino M."/>
            <person name="Pursley I."/>
            <person name="Horton D.L."/>
            <person name="Alikhan N.F."/>
            <person name="Baker D."/>
            <person name="Gharbi K."/>
            <person name="Hall N."/>
            <person name="Watson M."/>
            <person name="Adriaenssens E.M."/>
            <person name="Foster-Nyarko E."/>
            <person name="Jarju S."/>
            <person name="Secka A."/>
            <person name="Antonio M."/>
            <person name="Oren A."/>
            <person name="Chaudhuri R.R."/>
            <person name="La Ragione R."/>
            <person name="Hildebrand F."/>
            <person name="Pallen M.J."/>
        </authorList>
    </citation>
    <scope>NUCLEOTIDE SEQUENCE</scope>
    <source>
        <strain evidence="2">CHK169-2315</strain>
    </source>
</reference>
<dbReference type="Proteomes" id="UP000823937">
    <property type="component" value="Unassembled WGS sequence"/>
</dbReference>
<reference evidence="2" key="2">
    <citation type="submission" date="2021-04" db="EMBL/GenBank/DDBJ databases">
        <authorList>
            <person name="Gilroy R."/>
        </authorList>
    </citation>
    <scope>NUCLEOTIDE SEQUENCE</scope>
    <source>
        <strain evidence="2">CHK169-2315</strain>
    </source>
</reference>
<dbReference type="InterPro" id="IPR034660">
    <property type="entry name" value="DinB/YfiT-like"/>
</dbReference>
<name>A0A9D1TJB0_9BACI</name>
<evidence type="ECO:0000313" key="3">
    <source>
        <dbReference type="Proteomes" id="UP000823937"/>
    </source>
</evidence>
<dbReference type="Pfam" id="PF12867">
    <property type="entry name" value="DinB_2"/>
    <property type="match status" value="1"/>
</dbReference>
<dbReference type="EMBL" id="DXHX01000062">
    <property type="protein sequence ID" value="HIV74291.1"/>
    <property type="molecule type" value="Genomic_DNA"/>
</dbReference>
<dbReference type="InterPro" id="IPR024775">
    <property type="entry name" value="DinB-like"/>
</dbReference>
<dbReference type="AlphaFoldDB" id="A0A9D1TJB0"/>
<organism evidence="2 3">
    <name type="scientific">Candidatus Pseudogracilibacillus intestinigallinarum</name>
    <dbReference type="NCBI Taxonomy" id="2838742"/>
    <lineage>
        <taxon>Bacteria</taxon>
        <taxon>Bacillati</taxon>
        <taxon>Bacillota</taxon>
        <taxon>Bacilli</taxon>
        <taxon>Bacillales</taxon>
        <taxon>Bacillaceae</taxon>
        <taxon>Pseudogracilibacillus</taxon>
    </lineage>
</organism>
<accession>A0A9D1TJB0</accession>
<proteinExistence type="predicted"/>
<dbReference type="Gene3D" id="1.20.120.450">
    <property type="entry name" value="dinb family like domain"/>
    <property type="match status" value="1"/>
</dbReference>
<feature type="domain" description="DinB-like" evidence="1">
    <location>
        <begin position="12"/>
        <end position="130"/>
    </location>
</feature>
<protein>
    <submittedName>
        <fullName evidence="2">DinB family protein</fullName>
    </submittedName>
</protein>
<evidence type="ECO:0000259" key="1">
    <source>
        <dbReference type="Pfam" id="PF12867"/>
    </source>
</evidence>
<comment type="caution">
    <text evidence="2">The sequence shown here is derived from an EMBL/GenBank/DDBJ whole genome shotgun (WGS) entry which is preliminary data.</text>
</comment>
<dbReference type="SUPFAM" id="SSF109854">
    <property type="entry name" value="DinB/YfiT-like putative metalloenzymes"/>
    <property type="match status" value="1"/>
</dbReference>